<evidence type="ECO:0000256" key="2">
    <source>
        <dbReference type="SAM" id="Coils"/>
    </source>
</evidence>
<dbReference type="EMBL" id="JBBYHS010000017">
    <property type="protein sequence ID" value="MEL1255267.1"/>
    <property type="molecule type" value="Genomic_DNA"/>
</dbReference>
<evidence type="ECO:0000256" key="3">
    <source>
        <dbReference type="SAM" id="SignalP"/>
    </source>
</evidence>
<accession>A0ABU9IT28</accession>
<feature type="chain" id="PRO_5047417633" evidence="3">
    <location>
        <begin position="20"/>
        <end position="415"/>
    </location>
</feature>
<dbReference type="Proteomes" id="UP001485226">
    <property type="component" value="Unassembled WGS sequence"/>
</dbReference>
<keyword evidence="2" id="KW-0175">Coiled coil</keyword>
<keyword evidence="3" id="KW-0732">Signal</keyword>
<comment type="similarity">
    <text evidence="1">Belongs to the outer membrane factor (OMF) (TC 1.B.17) family.</text>
</comment>
<dbReference type="Pfam" id="PF02321">
    <property type="entry name" value="OEP"/>
    <property type="match status" value="2"/>
</dbReference>
<dbReference type="InterPro" id="IPR003423">
    <property type="entry name" value="OMP_efflux"/>
</dbReference>
<keyword evidence="5" id="KW-1185">Reference proteome</keyword>
<dbReference type="InterPro" id="IPR010131">
    <property type="entry name" value="MdtP/NodT-like"/>
</dbReference>
<dbReference type="SUPFAM" id="SSF56954">
    <property type="entry name" value="Outer membrane efflux proteins (OEP)"/>
    <property type="match status" value="1"/>
</dbReference>
<evidence type="ECO:0000313" key="4">
    <source>
        <dbReference type="EMBL" id="MEL1255267.1"/>
    </source>
</evidence>
<reference evidence="4 5" key="1">
    <citation type="submission" date="2024-04" db="EMBL/GenBank/DDBJ databases">
        <title>Flavobacterium sp. DGU38 16S ribosomal RNA gene Genome sequencing and assembly.</title>
        <authorList>
            <person name="Park S."/>
        </authorList>
    </citation>
    <scope>NUCLEOTIDE SEQUENCE [LARGE SCALE GENOMIC DNA]</scope>
    <source>
        <strain evidence="4 5">DGU38</strain>
    </source>
</reference>
<comment type="caution">
    <text evidence="4">The sequence shown here is derived from an EMBL/GenBank/DDBJ whole genome shotgun (WGS) entry which is preliminary data.</text>
</comment>
<sequence>MKKLFALFLLIAMNQMVLAQKTVTLEDCESQFLKNNLFLLASHYNIDASKALTIQAGIWDNPVISAELNAYNPDRDKYFDIGKQGQKVFGIEQLIYLGGKKRNEIKLAKTNEQLAELQFNDLLRTLKLQLRKSFYTVYYNSKSLETTDKQLAHIEDLINSYSVQAQKGNIPLKDVVRLQSLYLNFKNERMEVVNNNIEEQANLKLLMNSTEEIVPNVSKDEFSKYLKTIDFDLKSFENEAIANRPDYLAKQKEIDANELNVKWQKSLSVPDITLGVKYDQRSGAFNNEANLTVGIPLPLWNQNKGNIKYAKTILEQSKIEKQNFELQLQTEITSAWNKWDESRKNYVVIKPTVNSDFEAVYNGILTNFQKRNISLLEFTDFMESYNQANIQVNELKKKLALSAEELNSTINKDLF</sequence>
<feature type="signal peptide" evidence="3">
    <location>
        <begin position="1"/>
        <end position="19"/>
    </location>
</feature>
<proteinExistence type="inferred from homology"/>
<name>A0ABU9IT28_9FLAO</name>
<feature type="coiled-coil region" evidence="2">
    <location>
        <begin position="385"/>
        <end position="412"/>
    </location>
</feature>
<dbReference type="Gene3D" id="1.20.1600.10">
    <property type="entry name" value="Outer membrane efflux proteins (OEP)"/>
    <property type="match status" value="1"/>
</dbReference>
<dbReference type="RefSeq" id="WP_341694010.1">
    <property type="nucleotide sequence ID" value="NZ_JBBYHS010000017.1"/>
</dbReference>
<protein>
    <submittedName>
        <fullName evidence="4">TolC family protein</fullName>
    </submittedName>
</protein>
<organism evidence="4 5">
    <name type="scientific">Flavobacterium calami</name>
    <dbReference type="NCBI Taxonomy" id="3139144"/>
    <lineage>
        <taxon>Bacteria</taxon>
        <taxon>Pseudomonadati</taxon>
        <taxon>Bacteroidota</taxon>
        <taxon>Flavobacteriia</taxon>
        <taxon>Flavobacteriales</taxon>
        <taxon>Flavobacteriaceae</taxon>
        <taxon>Flavobacterium</taxon>
    </lineage>
</organism>
<evidence type="ECO:0000256" key="1">
    <source>
        <dbReference type="ARBA" id="ARBA00007613"/>
    </source>
</evidence>
<dbReference type="PANTHER" id="PTHR30203:SF23">
    <property type="entry name" value="OUTER MEMBRANE EFFLUX PROTEIN"/>
    <property type="match status" value="1"/>
</dbReference>
<evidence type="ECO:0000313" key="5">
    <source>
        <dbReference type="Proteomes" id="UP001485226"/>
    </source>
</evidence>
<dbReference type="PANTHER" id="PTHR30203">
    <property type="entry name" value="OUTER MEMBRANE CATION EFFLUX PROTEIN"/>
    <property type="match status" value="1"/>
</dbReference>
<gene>
    <name evidence="4" type="ORF">AAEO57_15870</name>
</gene>